<gene>
    <name evidence="2" type="ORF">SAMEA4029009_CIC11G00000003481</name>
</gene>
<proteinExistence type="predicted"/>
<protein>
    <submittedName>
        <fullName evidence="2">CIC11C00000003481</fullName>
    </submittedName>
</protein>
<evidence type="ECO:0000313" key="2">
    <source>
        <dbReference type="EMBL" id="SGZ50508.1"/>
    </source>
</evidence>
<dbReference type="Proteomes" id="UP000182259">
    <property type="component" value="Chromosome I"/>
</dbReference>
<dbReference type="AlphaFoldDB" id="A0A1L0D223"/>
<feature type="region of interest" description="Disordered" evidence="1">
    <location>
        <begin position="66"/>
        <end position="86"/>
    </location>
</feature>
<evidence type="ECO:0000256" key="1">
    <source>
        <dbReference type="SAM" id="MobiDB-lite"/>
    </source>
</evidence>
<dbReference type="EMBL" id="LT635764">
    <property type="protein sequence ID" value="SGZ50508.1"/>
    <property type="molecule type" value="Genomic_DNA"/>
</dbReference>
<evidence type="ECO:0000313" key="3">
    <source>
        <dbReference type="Proteomes" id="UP000182259"/>
    </source>
</evidence>
<name>A0A1L0D223_9ASCO</name>
<reference evidence="2 3" key="1">
    <citation type="submission" date="2016-10" db="EMBL/GenBank/DDBJ databases">
        <authorList>
            <person name="de Groot N.N."/>
        </authorList>
    </citation>
    <scope>NUCLEOTIDE SEQUENCE [LARGE SCALE GENOMIC DNA]</scope>
    <source>
        <strain evidence="2 3">PYCC 4715</strain>
    </source>
</reference>
<organism evidence="2 3">
    <name type="scientific">Sungouiella intermedia</name>
    <dbReference type="NCBI Taxonomy" id="45354"/>
    <lineage>
        <taxon>Eukaryota</taxon>
        <taxon>Fungi</taxon>
        <taxon>Dikarya</taxon>
        <taxon>Ascomycota</taxon>
        <taxon>Saccharomycotina</taxon>
        <taxon>Pichiomycetes</taxon>
        <taxon>Metschnikowiaceae</taxon>
        <taxon>Sungouiella</taxon>
    </lineage>
</organism>
<sequence>MDASATYDTRGGGGVLNTSYIEWLSTRSMIGHATSGAGSAASHATSGAQSAASHAASSAQSGASVTGFTSAAGSASSAASSGTNAAVPGAMVPTGRRVLSWLERLVSPSCSIFCKFFASNSIQYYVTLEIHYCRR</sequence>
<accession>A0A1L0D223</accession>